<keyword evidence="3" id="KW-0808">Transferase</keyword>
<keyword evidence="12" id="KW-1185">Reference proteome</keyword>
<dbReference type="GO" id="GO:0005634">
    <property type="term" value="C:nucleus"/>
    <property type="evidence" value="ECO:0007669"/>
    <property type="project" value="TreeGrafter"/>
</dbReference>
<dbReference type="EMBL" id="KV878582">
    <property type="protein sequence ID" value="OJJ63986.1"/>
    <property type="molecule type" value="Genomic_DNA"/>
</dbReference>
<keyword evidence="6" id="KW-0067">ATP-binding</keyword>
<evidence type="ECO:0000256" key="2">
    <source>
        <dbReference type="ARBA" id="ARBA00022527"/>
    </source>
</evidence>
<proteinExistence type="predicted"/>
<dbReference type="InterPro" id="IPR051334">
    <property type="entry name" value="SRPK"/>
</dbReference>
<dbReference type="InterPro" id="IPR000719">
    <property type="entry name" value="Prot_kinase_dom"/>
</dbReference>
<dbReference type="PROSITE" id="PS50011">
    <property type="entry name" value="PROTEIN_KINASE_DOM"/>
    <property type="match status" value="1"/>
</dbReference>
<keyword evidence="5" id="KW-0418">Kinase</keyword>
<dbReference type="EC" id="2.7.11.1" evidence="1"/>
<comment type="catalytic activity">
    <reaction evidence="7">
        <text>L-threonyl-[protein] + ATP = O-phospho-L-threonyl-[protein] + ADP + H(+)</text>
        <dbReference type="Rhea" id="RHEA:46608"/>
        <dbReference type="Rhea" id="RHEA-COMP:11060"/>
        <dbReference type="Rhea" id="RHEA-COMP:11605"/>
        <dbReference type="ChEBI" id="CHEBI:15378"/>
        <dbReference type="ChEBI" id="CHEBI:30013"/>
        <dbReference type="ChEBI" id="CHEBI:30616"/>
        <dbReference type="ChEBI" id="CHEBI:61977"/>
        <dbReference type="ChEBI" id="CHEBI:456216"/>
        <dbReference type="EC" id="2.7.11.1"/>
    </reaction>
</comment>
<dbReference type="PANTHER" id="PTHR47634:SF9">
    <property type="entry name" value="PROTEIN KINASE DOMAIN-CONTAINING PROTEIN-RELATED"/>
    <property type="match status" value="1"/>
</dbReference>
<organism evidence="11 12">
    <name type="scientific">Aspergillus sydowii CBS 593.65</name>
    <dbReference type="NCBI Taxonomy" id="1036612"/>
    <lineage>
        <taxon>Eukaryota</taxon>
        <taxon>Fungi</taxon>
        <taxon>Dikarya</taxon>
        <taxon>Ascomycota</taxon>
        <taxon>Pezizomycotina</taxon>
        <taxon>Eurotiomycetes</taxon>
        <taxon>Eurotiomycetidae</taxon>
        <taxon>Eurotiales</taxon>
        <taxon>Aspergillaceae</taxon>
        <taxon>Aspergillus</taxon>
        <taxon>Aspergillus subgen. Nidulantes</taxon>
    </lineage>
</organism>
<evidence type="ECO:0000256" key="6">
    <source>
        <dbReference type="ARBA" id="ARBA00022840"/>
    </source>
</evidence>
<dbReference type="PROSITE" id="PS00108">
    <property type="entry name" value="PROTEIN_KINASE_ST"/>
    <property type="match status" value="1"/>
</dbReference>
<keyword evidence="4" id="KW-0547">Nucleotide-binding</keyword>
<dbReference type="GO" id="GO:0005737">
    <property type="term" value="C:cytoplasm"/>
    <property type="evidence" value="ECO:0007669"/>
    <property type="project" value="TreeGrafter"/>
</dbReference>
<dbReference type="SUPFAM" id="SSF56112">
    <property type="entry name" value="Protein kinase-like (PK-like)"/>
    <property type="match status" value="1"/>
</dbReference>
<evidence type="ECO:0000313" key="12">
    <source>
        <dbReference type="Proteomes" id="UP000184356"/>
    </source>
</evidence>
<feature type="compositionally biased region" description="Basic and acidic residues" evidence="9">
    <location>
        <begin position="365"/>
        <end position="378"/>
    </location>
</feature>
<dbReference type="OrthoDB" id="5979581at2759"/>
<feature type="domain" description="Protein kinase" evidence="10">
    <location>
        <begin position="61"/>
        <end position="384"/>
    </location>
</feature>
<dbReference type="GO" id="GO:0005524">
    <property type="term" value="F:ATP binding"/>
    <property type="evidence" value="ECO:0007669"/>
    <property type="project" value="UniProtKB-KW"/>
</dbReference>
<evidence type="ECO:0000313" key="11">
    <source>
        <dbReference type="EMBL" id="OJJ63986.1"/>
    </source>
</evidence>
<evidence type="ECO:0000256" key="3">
    <source>
        <dbReference type="ARBA" id="ARBA00022679"/>
    </source>
</evidence>
<dbReference type="PANTHER" id="PTHR47634">
    <property type="entry name" value="PROTEIN KINASE DOMAIN-CONTAINING PROTEIN-RELATED"/>
    <property type="match status" value="1"/>
</dbReference>
<evidence type="ECO:0000256" key="7">
    <source>
        <dbReference type="ARBA" id="ARBA00047899"/>
    </source>
</evidence>
<dbReference type="AlphaFoldDB" id="A0A1L9TX32"/>
<evidence type="ECO:0000256" key="4">
    <source>
        <dbReference type="ARBA" id="ARBA00022741"/>
    </source>
</evidence>
<reference evidence="12" key="1">
    <citation type="journal article" date="2017" name="Genome Biol.">
        <title>Comparative genomics reveals high biological diversity and specific adaptations in the industrially and medically important fungal genus Aspergillus.</title>
        <authorList>
            <person name="de Vries R.P."/>
            <person name="Riley R."/>
            <person name="Wiebenga A."/>
            <person name="Aguilar-Osorio G."/>
            <person name="Amillis S."/>
            <person name="Uchima C.A."/>
            <person name="Anderluh G."/>
            <person name="Asadollahi M."/>
            <person name="Askin M."/>
            <person name="Barry K."/>
            <person name="Battaglia E."/>
            <person name="Bayram O."/>
            <person name="Benocci T."/>
            <person name="Braus-Stromeyer S.A."/>
            <person name="Caldana C."/>
            <person name="Canovas D."/>
            <person name="Cerqueira G.C."/>
            <person name="Chen F."/>
            <person name="Chen W."/>
            <person name="Choi C."/>
            <person name="Clum A."/>
            <person name="Dos Santos R.A."/>
            <person name="Damasio A.R."/>
            <person name="Diallinas G."/>
            <person name="Emri T."/>
            <person name="Fekete E."/>
            <person name="Flipphi M."/>
            <person name="Freyberg S."/>
            <person name="Gallo A."/>
            <person name="Gournas C."/>
            <person name="Habgood R."/>
            <person name="Hainaut M."/>
            <person name="Harispe M.L."/>
            <person name="Henrissat B."/>
            <person name="Hilden K.S."/>
            <person name="Hope R."/>
            <person name="Hossain A."/>
            <person name="Karabika E."/>
            <person name="Karaffa L."/>
            <person name="Karanyi Z."/>
            <person name="Krasevec N."/>
            <person name="Kuo A."/>
            <person name="Kusch H."/>
            <person name="LaButti K."/>
            <person name="Lagendijk E.L."/>
            <person name="Lapidus A."/>
            <person name="Levasseur A."/>
            <person name="Lindquist E."/>
            <person name="Lipzen A."/>
            <person name="Logrieco A.F."/>
            <person name="MacCabe A."/>
            <person name="Maekelae M.R."/>
            <person name="Malavazi I."/>
            <person name="Melin P."/>
            <person name="Meyer V."/>
            <person name="Mielnichuk N."/>
            <person name="Miskei M."/>
            <person name="Molnar A.P."/>
            <person name="Mule G."/>
            <person name="Ngan C.Y."/>
            <person name="Orejas M."/>
            <person name="Orosz E."/>
            <person name="Ouedraogo J.P."/>
            <person name="Overkamp K.M."/>
            <person name="Park H.-S."/>
            <person name="Perrone G."/>
            <person name="Piumi F."/>
            <person name="Punt P.J."/>
            <person name="Ram A.F."/>
            <person name="Ramon A."/>
            <person name="Rauscher S."/>
            <person name="Record E."/>
            <person name="Riano-Pachon D.M."/>
            <person name="Robert V."/>
            <person name="Roehrig J."/>
            <person name="Ruller R."/>
            <person name="Salamov A."/>
            <person name="Salih N.S."/>
            <person name="Samson R.A."/>
            <person name="Sandor E."/>
            <person name="Sanguinetti M."/>
            <person name="Schuetze T."/>
            <person name="Sepcic K."/>
            <person name="Shelest E."/>
            <person name="Sherlock G."/>
            <person name="Sophianopoulou V."/>
            <person name="Squina F.M."/>
            <person name="Sun H."/>
            <person name="Susca A."/>
            <person name="Todd R.B."/>
            <person name="Tsang A."/>
            <person name="Unkles S.E."/>
            <person name="van de Wiele N."/>
            <person name="van Rossen-Uffink D."/>
            <person name="Oliveira J.V."/>
            <person name="Vesth T.C."/>
            <person name="Visser J."/>
            <person name="Yu J.-H."/>
            <person name="Zhou M."/>
            <person name="Andersen M.R."/>
            <person name="Archer D.B."/>
            <person name="Baker S.E."/>
            <person name="Benoit I."/>
            <person name="Brakhage A.A."/>
            <person name="Braus G.H."/>
            <person name="Fischer R."/>
            <person name="Frisvad J.C."/>
            <person name="Goldman G.H."/>
            <person name="Houbraken J."/>
            <person name="Oakley B."/>
            <person name="Pocsi I."/>
            <person name="Scazzocchio C."/>
            <person name="Seiboth B."/>
            <person name="vanKuyk P.A."/>
            <person name="Wortman J."/>
            <person name="Dyer P.S."/>
            <person name="Grigoriev I.V."/>
        </authorList>
    </citation>
    <scope>NUCLEOTIDE SEQUENCE [LARGE SCALE GENOMIC DNA]</scope>
    <source>
        <strain evidence="12">CBS 593.65</strain>
    </source>
</reference>
<dbReference type="Gene3D" id="3.30.200.20">
    <property type="entry name" value="Phosphorylase Kinase, domain 1"/>
    <property type="match status" value="1"/>
</dbReference>
<feature type="region of interest" description="Disordered" evidence="9">
    <location>
        <begin position="351"/>
        <end position="384"/>
    </location>
</feature>
<dbReference type="RefSeq" id="XP_040707792.1">
    <property type="nucleotide sequence ID" value="XM_040845752.1"/>
</dbReference>
<dbReference type="VEuPathDB" id="FungiDB:ASPSYDRAFT_38645"/>
<dbReference type="GO" id="GO:0050684">
    <property type="term" value="P:regulation of mRNA processing"/>
    <property type="evidence" value="ECO:0007669"/>
    <property type="project" value="TreeGrafter"/>
</dbReference>
<dbReference type="Gene3D" id="1.10.510.10">
    <property type="entry name" value="Transferase(Phosphotransferase) domain 1"/>
    <property type="match status" value="1"/>
</dbReference>
<dbReference type="Pfam" id="PF00069">
    <property type="entry name" value="Pkinase"/>
    <property type="match status" value="1"/>
</dbReference>
<dbReference type="SMART" id="SM00220">
    <property type="entry name" value="S_TKc"/>
    <property type="match status" value="1"/>
</dbReference>
<dbReference type="STRING" id="1036612.A0A1L9TX32"/>
<dbReference type="InterPro" id="IPR011009">
    <property type="entry name" value="Kinase-like_dom_sf"/>
</dbReference>
<dbReference type="InterPro" id="IPR008271">
    <property type="entry name" value="Ser/Thr_kinase_AS"/>
</dbReference>
<dbReference type="GeneID" id="63761825"/>
<protein>
    <recommendedName>
        <fullName evidence="1">non-specific serine/threonine protein kinase</fullName>
        <ecNumber evidence="1">2.7.11.1</ecNumber>
    </recommendedName>
</protein>
<accession>A0A1L9TX32</accession>
<evidence type="ECO:0000256" key="8">
    <source>
        <dbReference type="ARBA" id="ARBA00048679"/>
    </source>
</evidence>
<comment type="catalytic activity">
    <reaction evidence="8">
        <text>L-seryl-[protein] + ATP = O-phospho-L-seryl-[protein] + ADP + H(+)</text>
        <dbReference type="Rhea" id="RHEA:17989"/>
        <dbReference type="Rhea" id="RHEA-COMP:9863"/>
        <dbReference type="Rhea" id="RHEA-COMP:11604"/>
        <dbReference type="ChEBI" id="CHEBI:15378"/>
        <dbReference type="ChEBI" id="CHEBI:29999"/>
        <dbReference type="ChEBI" id="CHEBI:30616"/>
        <dbReference type="ChEBI" id="CHEBI:83421"/>
        <dbReference type="ChEBI" id="CHEBI:456216"/>
        <dbReference type="EC" id="2.7.11.1"/>
    </reaction>
</comment>
<dbReference type="Proteomes" id="UP000184356">
    <property type="component" value="Unassembled WGS sequence"/>
</dbReference>
<gene>
    <name evidence="11" type="ORF">ASPSYDRAFT_38645</name>
</gene>
<evidence type="ECO:0000256" key="5">
    <source>
        <dbReference type="ARBA" id="ARBA00022777"/>
    </source>
</evidence>
<evidence type="ECO:0000256" key="1">
    <source>
        <dbReference type="ARBA" id="ARBA00012513"/>
    </source>
</evidence>
<evidence type="ECO:0000256" key="9">
    <source>
        <dbReference type="SAM" id="MobiDB-lite"/>
    </source>
</evidence>
<dbReference type="GO" id="GO:0000245">
    <property type="term" value="P:spliceosomal complex assembly"/>
    <property type="evidence" value="ECO:0007669"/>
    <property type="project" value="TreeGrafter"/>
</dbReference>
<keyword evidence="2" id="KW-0723">Serine/threonine-protein kinase</keyword>
<sequence length="384" mass="44004">MFSLLRSIPRFLAPRWKPLNFSNPNYQVVVSTRKIEEENFPDYVASRYYPTRIGEVFQDRYQVVSKLGYGVASTVWLARDMNWHSYVALKILVNSTSGERQVDDELQMYQHIERFSRHPGRKAVRSLLDSFSIDGPEYEHRCLVHPPLFESVWELFHRNPVQRLPGPIVAFTLHRLFLALDYLHTECRVIHTDLKSNNLMFEFTDDSAFIKAEEDELQDPSPRKEIDGRNIYLSRDLEITPGKIGTPVLCDFGSAVLGGREHLEDVQPDIYRALEVILEVPWSYGIDIWNVGCMIWDIFEGGSLLTGLDPEYQKYTSRAHLAEMIDLLGSPSPGLLAAGRQAQKFFSETGEFREKGLLKGPTPLEQRETTLKGEDGRTGRGSYA</sequence>
<name>A0A1L9TX32_9EURO</name>
<dbReference type="GO" id="GO:0004674">
    <property type="term" value="F:protein serine/threonine kinase activity"/>
    <property type="evidence" value="ECO:0007669"/>
    <property type="project" value="UniProtKB-KW"/>
</dbReference>
<evidence type="ECO:0000259" key="10">
    <source>
        <dbReference type="PROSITE" id="PS50011"/>
    </source>
</evidence>